<reference evidence="2 3" key="1">
    <citation type="submission" date="2013-01" db="EMBL/GenBank/DDBJ databases">
        <authorList>
            <person name="Bench S."/>
        </authorList>
    </citation>
    <scope>NUCLEOTIDE SEQUENCE [LARGE SCALE GENOMIC DNA]</scope>
    <source>
        <strain evidence="2 3">WH 0402</strain>
    </source>
</reference>
<comment type="caution">
    <text evidence="2">The sequence shown here is derived from an EMBL/GenBank/DDBJ whole genome shotgun (WGS) entry which is preliminary data.</text>
</comment>
<evidence type="ECO:0000313" key="3">
    <source>
        <dbReference type="Proteomes" id="UP000018130"/>
    </source>
</evidence>
<dbReference type="Proteomes" id="UP000018130">
    <property type="component" value="Unassembled WGS sequence"/>
</dbReference>
<organism evidence="2 3">
    <name type="scientific">Crocosphaera watsonii WH 0402</name>
    <dbReference type="NCBI Taxonomy" id="1284629"/>
    <lineage>
        <taxon>Bacteria</taxon>
        <taxon>Bacillati</taxon>
        <taxon>Cyanobacteriota</taxon>
        <taxon>Cyanophyceae</taxon>
        <taxon>Oscillatoriophycideae</taxon>
        <taxon>Chroococcales</taxon>
        <taxon>Aphanothecaceae</taxon>
        <taxon>Crocosphaera</taxon>
    </lineage>
</organism>
<protein>
    <submittedName>
        <fullName evidence="2">Uncharacterized protein</fullName>
    </submittedName>
</protein>
<keyword evidence="1" id="KW-1133">Transmembrane helix</keyword>
<evidence type="ECO:0000313" key="2">
    <source>
        <dbReference type="EMBL" id="CCQ65598.1"/>
    </source>
</evidence>
<gene>
    <name evidence="2" type="ORF">CWATWH0402_3794</name>
</gene>
<accession>T2JIE2</accession>
<dbReference type="EMBL" id="CAQN01000221">
    <property type="protein sequence ID" value="CCQ65598.1"/>
    <property type="molecule type" value="Genomic_DNA"/>
</dbReference>
<reference evidence="2 3" key="2">
    <citation type="submission" date="2013-09" db="EMBL/GenBank/DDBJ databases">
        <title>Whole genome comparison of six Crocosphaera watsonii strains with differing phenotypes.</title>
        <authorList>
            <person name="Bench S.R."/>
            <person name="Heller P."/>
            <person name="Frank I."/>
            <person name="Arciniega M."/>
            <person name="Shilova I.N."/>
            <person name="Zehr J.P."/>
        </authorList>
    </citation>
    <scope>NUCLEOTIDE SEQUENCE [LARGE SCALE GENOMIC DNA]</scope>
    <source>
        <strain evidence="2 3">WH 0402</strain>
    </source>
</reference>
<feature type="transmembrane region" description="Helical" evidence="1">
    <location>
        <begin position="15"/>
        <end position="36"/>
    </location>
</feature>
<sequence>MNNSKENQPSFFDPVNLLIAVIIIAVILIISVSNLLENPESRQIRQTAEKKLRLFARGYSLNAIECEGVDSNNNGWLNCRADDRKGKMLYLECPYNFPEPECRYREKIKDSKNYGNNSRLYLCFLWRI</sequence>
<keyword evidence="1" id="KW-0472">Membrane</keyword>
<dbReference type="RefSeq" id="WP_231599114.1">
    <property type="nucleotide sequence ID" value="NZ_CAQN01000221.1"/>
</dbReference>
<dbReference type="AlphaFoldDB" id="T2JIE2"/>
<keyword evidence="1" id="KW-0812">Transmembrane</keyword>
<name>T2JIE2_CROWT</name>
<evidence type="ECO:0000256" key="1">
    <source>
        <dbReference type="SAM" id="Phobius"/>
    </source>
</evidence>
<proteinExistence type="predicted"/>